<evidence type="ECO:0000256" key="6">
    <source>
        <dbReference type="SAM" id="Phobius"/>
    </source>
</evidence>
<comment type="caution">
    <text evidence="7">The sequence shown here is derived from an EMBL/GenBank/DDBJ whole genome shotgun (WGS) entry which is preliminary data.</text>
</comment>
<dbReference type="STRING" id="1844972.A7K91_03265"/>
<accession>A0A1A5YLT2</accession>
<dbReference type="PANTHER" id="PTHR35529:SF2">
    <property type="entry name" value="SPORULATION PROTEIN YTAF-RELATED"/>
    <property type="match status" value="1"/>
</dbReference>
<evidence type="ECO:0000256" key="5">
    <source>
        <dbReference type="SAM" id="MobiDB-lite"/>
    </source>
</evidence>
<evidence type="ECO:0000256" key="3">
    <source>
        <dbReference type="ARBA" id="ARBA00022989"/>
    </source>
</evidence>
<reference evidence="7 8" key="1">
    <citation type="submission" date="2016-05" db="EMBL/GenBank/DDBJ databases">
        <title>Paenibacillus oryzae. sp. nov., isolated from the rice root.</title>
        <authorList>
            <person name="Zhang J."/>
            <person name="Zhang X."/>
        </authorList>
    </citation>
    <scope>NUCLEOTIDE SEQUENCE [LARGE SCALE GENOMIC DNA]</scope>
    <source>
        <strain evidence="7 8">1DrF-4</strain>
    </source>
</reference>
<dbReference type="InterPro" id="IPR003810">
    <property type="entry name" value="Mntp/YtaF"/>
</dbReference>
<proteinExistence type="predicted"/>
<dbReference type="Pfam" id="PF02659">
    <property type="entry name" value="Mntp"/>
    <property type="match status" value="2"/>
</dbReference>
<evidence type="ECO:0000256" key="1">
    <source>
        <dbReference type="ARBA" id="ARBA00022475"/>
    </source>
</evidence>
<dbReference type="AlphaFoldDB" id="A0A1A5YLT2"/>
<evidence type="ECO:0000313" key="7">
    <source>
        <dbReference type="EMBL" id="OBR66567.1"/>
    </source>
</evidence>
<keyword evidence="2 6" id="KW-0812">Transmembrane</keyword>
<evidence type="ECO:0000256" key="4">
    <source>
        <dbReference type="ARBA" id="ARBA00023136"/>
    </source>
</evidence>
<feature type="compositionally biased region" description="Basic and acidic residues" evidence="5">
    <location>
        <begin position="96"/>
        <end position="118"/>
    </location>
</feature>
<keyword evidence="3 6" id="KW-1133">Transmembrane helix</keyword>
<keyword evidence="4 6" id="KW-0472">Membrane</keyword>
<sequence length="276" mass="28736">MLSLILLAFAVSLDGFGVGVTYGLRKIRIPFLSILIIACCSGLVIWVSMQAGGWLSGFLSETAAKFIGAAILIGIGCWALIQLGLSKGNDEGTETSADRKTPAEAEGQKRMPKTDKKPTPANGEAEMVEASTPVHGLPEMVDVLPSANGVPPVDEAVETFSAPTQVMKVELKTLGLVIQILRKPQVADVDRSGSISSSEAVMLGVALSIDAFGAGLGAALLGLPALLTAAVIALSSAFFLISGTYVGLRFSAKRSRHALSVLPGILLIMMGIMKML</sequence>
<dbReference type="PANTHER" id="PTHR35529">
    <property type="entry name" value="MANGANESE EFFLUX PUMP MNTP-RELATED"/>
    <property type="match status" value="1"/>
</dbReference>
<feature type="transmembrane region" description="Helical" evidence="6">
    <location>
        <begin position="6"/>
        <end position="24"/>
    </location>
</feature>
<feature type="transmembrane region" description="Helical" evidence="6">
    <location>
        <begin position="63"/>
        <end position="81"/>
    </location>
</feature>
<organism evidence="7 8">
    <name type="scientific">Paenibacillus oryzae</name>
    <dbReference type="NCBI Taxonomy" id="1844972"/>
    <lineage>
        <taxon>Bacteria</taxon>
        <taxon>Bacillati</taxon>
        <taxon>Bacillota</taxon>
        <taxon>Bacilli</taxon>
        <taxon>Bacillales</taxon>
        <taxon>Paenibacillaceae</taxon>
        <taxon>Paenibacillus</taxon>
    </lineage>
</organism>
<feature type="transmembrane region" description="Helical" evidence="6">
    <location>
        <begin position="226"/>
        <end position="246"/>
    </location>
</feature>
<keyword evidence="8" id="KW-1185">Reference proteome</keyword>
<feature type="transmembrane region" description="Helical" evidence="6">
    <location>
        <begin position="258"/>
        <end position="275"/>
    </location>
</feature>
<evidence type="ECO:0008006" key="9">
    <source>
        <dbReference type="Google" id="ProtNLM"/>
    </source>
</evidence>
<evidence type="ECO:0000313" key="8">
    <source>
        <dbReference type="Proteomes" id="UP000092024"/>
    </source>
</evidence>
<gene>
    <name evidence="7" type="ORF">A7K91_03265</name>
</gene>
<evidence type="ECO:0000256" key="2">
    <source>
        <dbReference type="ARBA" id="ARBA00022692"/>
    </source>
</evidence>
<protein>
    <recommendedName>
        <fullName evidence="9">Sporulation membrane protein YtaF</fullName>
    </recommendedName>
</protein>
<name>A0A1A5YLT2_9BACL</name>
<dbReference type="Proteomes" id="UP000092024">
    <property type="component" value="Unassembled WGS sequence"/>
</dbReference>
<feature type="region of interest" description="Disordered" evidence="5">
    <location>
        <begin position="89"/>
        <end position="127"/>
    </location>
</feature>
<keyword evidence="1" id="KW-1003">Cell membrane</keyword>
<feature type="transmembrane region" description="Helical" evidence="6">
    <location>
        <begin position="200"/>
        <end position="220"/>
    </location>
</feature>
<dbReference type="EMBL" id="LYPA01000046">
    <property type="protein sequence ID" value="OBR66567.1"/>
    <property type="molecule type" value="Genomic_DNA"/>
</dbReference>
<feature type="transmembrane region" description="Helical" evidence="6">
    <location>
        <begin position="31"/>
        <end position="51"/>
    </location>
</feature>
<dbReference type="RefSeq" id="WP_068681868.1">
    <property type="nucleotide sequence ID" value="NZ_LYPA01000046.1"/>
</dbReference>